<feature type="transmembrane region" description="Helical" evidence="4">
    <location>
        <begin position="40"/>
        <end position="61"/>
    </location>
</feature>
<dbReference type="InterPro" id="IPR036259">
    <property type="entry name" value="MFS_trans_sf"/>
</dbReference>
<protein>
    <recommendedName>
        <fullName evidence="7">MFS transporter</fullName>
    </recommendedName>
</protein>
<dbReference type="Proteomes" id="UP000001822">
    <property type="component" value="Chromosome"/>
</dbReference>
<accession>A0A6N4SNN6</accession>
<keyword evidence="3 4" id="KW-0472">Membrane</keyword>
<evidence type="ECO:0000256" key="4">
    <source>
        <dbReference type="SAM" id="Phobius"/>
    </source>
</evidence>
<dbReference type="EMBL" id="CP000383">
    <property type="protein sequence ID" value="ABG57880.1"/>
    <property type="molecule type" value="Genomic_DNA"/>
</dbReference>
<dbReference type="Gene3D" id="1.20.1250.20">
    <property type="entry name" value="MFS general substrate transporter like domains"/>
    <property type="match status" value="1"/>
</dbReference>
<dbReference type="Pfam" id="PF07690">
    <property type="entry name" value="MFS_1"/>
    <property type="match status" value="1"/>
</dbReference>
<feature type="transmembrane region" description="Helical" evidence="4">
    <location>
        <begin position="265"/>
        <end position="281"/>
    </location>
</feature>
<feature type="transmembrane region" description="Helical" evidence="4">
    <location>
        <begin position="153"/>
        <end position="175"/>
    </location>
</feature>
<dbReference type="OrthoDB" id="8579878at2"/>
<feature type="transmembrane region" description="Helical" evidence="4">
    <location>
        <begin position="233"/>
        <end position="253"/>
    </location>
</feature>
<keyword evidence="6" id="KW-1185">Reference proteome</keyword>
<name>A0A6N4SNN6_CYTH3</name>
<evidence type="ECO:0000256" key="1">
    <source>
        <dbReference type="ARBA" id="ARBA00022692"/>
    </source>
</evidence>
<evidence type="ECO:0000256" key="2">
    <source>
        <dbReference type="ARBA" id="ARBA00022989"/>
    </source>
</evidence>
<keyword evidence="2 4" id="KW-1133">Transmembrane helix</keyword>
<evidence type="ECO:0000256" key="3">
    <source>
        <dbReference type="ARBA" id="ARBA00023136"/>
    </source>
</evidence>
<sequence>MNRTILLIIAFLAIFAESLLAPYYPMYFAKVFDIHDSNTVGWYIGSCRIVFMAAYPIWAVISKRYSLGSILICTQGMAGVICIACAYSTSYAVFFALSLVMIFFKASYLLIYPHLIQNSSSRYKEIGVLGIILNAGMICSTLASSIWMEQFQIQYIFLIIAAFDFLQMIFSYYFLSADIRSVVSEKTAHAEPAVPVFSLVRIGLLTLFLYLLSTTLRPFYTEFILGQTRYAHTILEAGCLFILPSLSVILFYFIFRKENFSRSDMTILVVAGCFALSVYVQQFETPFILICFIRIVYGFLLFYLCVYLDLLFFESVSSAHVAVWYAFIHVIQNIAYLTAPLYVGYKIGVNGLDAQFDIAFVCALLFLSILTVTSISFKRKTHRYESFR</sequence>
<feature type="transmembrane region" description="Helical" evidence="4">
    <location>
        <begin position="322"/>
        <end position="343"/>
    </location>
</feature>
<feature type="transmembrane region" description="Helical" evidence="4">
    <location>
        <begin position="358"/>
        <end position="377"/>
    </location>
</feature>
<dbReference type="KEGG" id="chu:CHU_0593"/>
<proteinExistence type="predicted"/>
<feature type="transmembrane region" description="Helical" evidence="4">
    <location>
        <begin position="68"/>
        <end position="89"/>
    </location>
</feature>
<dbReference type="SUPFAM" id="SSF103473">
    <property type="entry name" value="MFS general substrate transporter"/>
    <property type="match status" value="1"/>
</dbReference>
<dbReference type="RefSeq" id="WP_011583996.1">
    <property type="nucleotide sequence ID" value="NC_008255.1"/>
</dbReference>
<dbReference type="GO" id="GO:0022857">
    <property type="term" value="F:transmembrane transporter activity"/>
    <property type="evidence" value="ECO:0007669"/>
    <property type="project" value="InterPro"/>
</dbReference>
<dbReference type="InterPro" id="IPR011701">
    <property type="entry name" value="MFS"/>
</dbReference>
<evidence type="ECO:0000313" key="5">
    <source>
        <dbReference type="EMBL" id="ABG57880.1"/>
    </source>
</evidence>
<feature type="transmembrane region" description="Helical" evidence="4">
    <location>
        <begin position="95"/>
        <end position="115"/>
    </location>
</feature>
<evidence type="ECO:0000313" key="6">
    <source>
        <dbReference type="Proteomes" id="UP000001822"/>
    </source>
</evidence>
<feature type="transmembrane region" description="Helical" evidence="4">
    <location>
        <begin position="127"/>
        <end position="147"/>
    </location>
</feature>
<organism evidence="5 6">
    <name type="scientific">Cytophaga hutchinsonii (strain ATCC 33406 / DSM 1761 / CIP 103989 / NBRC 15051 / NCIMB 9469 / D465)</name>
    <dbReference type="NCBI Taxonomy" id="269798"/>
    <lineage>
        <taxon>Bacteria</taxon>
        <taxon>Pseudomonadati</taxon>
        <taxon>Bacteroidota</taxon>
        <taxon>Cytophagia</taxon>
        <taxon>Cytophagales</taxon>
        <taxon>Cytophagaceae</taxon>
        <taxon>Cytophaga</taxon>
    </lineage>
</organism>
<reference evidence="5 6" key="1">
    <citation type="journal article" date="2007" name="Appl. Environ. Microbiol.">
        <title>Genome sequence of the cellulolytic gliding bacterium Cytophaga hutchinsonii.</title>
        <authorList>
            <person name="Xie G."/>
            <person name="Bruce D.C."/>
            <person name="Challacombe J.F."/>
            <person name="Chertkov O."/>
            <person name="Detter J.C."/>
            <person name="Gilna P."/>
            <person name="Han C.S."/>
            <person name="Lucas S."/>
            <person name="Misra M."/>
            <person name="Myers G.L."/>
            <person name="Richardson P."/>
            <person name="Tapia R."/>
            <person name="Thayer N."/>
            <person name="Thompson L.S."/>
            <person name="Brettin T.S."/>
            <person name="Henrissat B."/>
            <person name="Wilson D.B."/>
            <person name="McBride M.J."/>
        </authorList>
    </citation>
    <scope>NUCLEOTIDE SEQUENCE [LARGE SCALE GENOMIC DNA]</scope>
    <source>
        <strain evidence="6">ATCC 33406 / DSM 1761 / CIP 103989 / NBRC 15051 / NCIMB 9469 / D465</strain>
    </source>
</reference>
<keyword evidence="1 4" id="KW-0812">Transmembrane</keyword>
<gene>
    <name evidence="5" type="ordered locus">CHU_0593</name>
</gene>
<dbReference type="AlphaFoldDB" id="A0A6N4SNN6"/>
<feature type="transmembrane region" description="Helical" evidence="4">
    <location>
        <begin position="196"/>
        <end position="213"/>
    </location>
</feature>
<feature type="transmembrane region" description="Helical" evidence="4">
    <location>
        <begin position="287"/>
        <end position="310"/>
    </location>
</feature>
<evidence type="ECO:0008006" key="7">
    <source>
        <dbReference type="Google" id="ProtNLM"/>
    </source>
</evidence>